<gene>
    <name evidence="2" type="ORF">GCM10009838_56650</name>
</gene>
<dbReference type="Gene3D" id="1.10.510.10">
    <property type="entry name" value="Transferase(Phosphotransferase) domain 1"/>
    <property type="match status" value="1"/>
</dbReference>
<dbReference type="InterPro" id="IPR000719">
    <property type="entry name" value="Prot_kinase_dom"/>
</dbReference>
<dbReference type="RefSeq" id="WP_344660175.1">
    <property type="nucleotide sequence ID" value="NZ_BAAAQM010000037.1"/>
</dbReference>
<name>A0ABP5DUR7_9ACTN</name>
<proteinExistence type="predicted"/>
<dbReference type="PROSITE" id="PS50011">
    <property type="entry name" value="PROTEIN_KINASE_DOM"/>
    <property type="match status" value="1"/>
</dbReference>
<comment type="caution">
    <text evidence="2">The sequence shown here is derived from an EMBL/GenBank/DDBJ whole genome shotgun (WGS) entry which is preliminary data.</text>
</comment>
<dbReference type="Pfam" id="PF00069">
    <property type="entry name" value="Pkinase"/>
    <property type="match status" value="1"/>
</dbReference>
<dbReference type="InterPro" id="IPR011009">
    <property type="entry name" value="Kinase-like_dom_sf"/>
</dbReference>
<reference evidence="3" key="1">
    <citation type="journal article" date="2019" name="Int. J. Syst. Evol. Microbiol.">
        <title>The Global Catalogue of Microorganisms (GCM) 10K type strain sequencing project: providing services to taxonomists for standard genome sequencing and annotation.</title>
        <authorList>
            <consortium name="The Broad Institute Genomics Platform"/>
            <consortium name="The Broad Institute Genome Sequencing Center for Infectious Disease"/>
            <person name="Wu L."/>
            <person name="Ma J."/>
        </authorList>
    </citation>
    <scope>NUCLEOTIDE SEQUENCE [LARGE SCALE GENOMIC DNA]</scope>
    <source>
        <strain evidence="3">JCM 16013</strain>
    </source>
</reference>
<dbReference type="Proteomes" id="UP001499854">
    <property type="component" value="Unassembled WGS sequence"/>
</dbReference>
<evidence type="ECO:0000259" key="1">
    <source>
        <dbReference type="PROSITE" id="PS50011"/>
    </source>
</evidence>
<dbReference type="EMBL" id="BAAAQM010000037">
    <property type="protein sequence ID" value="GAA1986699.1"/>
    <property type="molecule type" value="Genomic_DNA"/>
</dbReference>
<protein>
    <recommendedName>
        <fullName evidence="1">Protein kinase domain-containing protein</fullName>
    </recommendedName>
</protein>
<organism evidence="2 3">
    <name type="scientific">Catenulispora subtropica</name>
    <dbReference type="NCBI Taxonomy" id="450798"/>
    <lineage>
        <taxon>Bacteria</taxon>
        <taxon>Bacillati</taxon>
        <taxon>Actinomycetota</taxon>
        <taxon>Actinomycetes</taxon>
        <taxon>Catenulisporales</taxon>
        <taxon>Catenulisporaceae</taxon>
        <taxon>Catenulispora</taxon>
    </lineage>
</organism>
<sequence>MNSRLSSGSVLRTEDGAKVSVEGMFGFGGQGEVYKVSVEGRPFALKWYYPEWATPQQRMILEGLVGRQIRDPRFLWPRHLVTGPRGFGYLMDVRPDRFIDLPRLFKRDRAVRGLTPRTLLVVALNTAEAFRHLHVQGISYRDISWGNLFFDPRTGEVLVCDNDNAVFEGAPTSIGGTMQFMAPELVRNDPGAVPCTQTDLHALAVLLFMLLMNHHPLDGAAALKVGIMDDDAWLRLNGTDPVFVFDPKIDTNRPVPGEQDTVLGTWAATPPILRALFEQAFTVGLQDPGRRVAENQWRDAFRDAHDAVVVCANCQRQNMVQPGPEVAPTPCWSCKQTLKLPPRLEISSGMGRVRTVRSIRLSPGAKVLSFHLRSDPDVHDFEDVVAEVVPHPTEAGRLGLRNKQPREWMVHREDARKPNAVPMEKGVMLREGLLIEFGEGAEGVFRAV</sequence>
<accession>A0ABP5DUR7</accession>
<dbReference type="SUPFAM" id="SSF56112">
    <property type="entry name" value="Protein kinase-like (PK-like)"/>
    <property type="match status" value="1"/>
</dbReference>
<evidence type="ECO:0000313" key="3">
    <source>
        <dbReference type="Proteomes" id="UP001499854"/>
    </source>
</evidence>
<dbReference type="SMART" id="SM00220">
    <property type="entry name" value="S_TKc"/>
    <property type="match status" value="1"/>
</dbReference>
<evidence type="ECO:0000313" key="2">
    <source>
        <dbReference type="EMBL" id="GAA1986699.1"/>
    </source>
</evidence>
<keyword evidence="3" id="KW-1185">Reference proteome</keyword>
<feature type="domain" description="Protein kinase" evidence="1">
    <location>
        <begin position="19"/>
        <end position="308"/>
    </location>
</feature>